<gene>
    <name evidence="2" type="primary">yycH</name>
    <name evidence="2" type="ORF">MY490_21885</name>
</gene>
<dbReference type="Gene3D" id="3.30.310.160">
    <property type="entry name" value="YycH protein, domain 2"/>
    <property type="match status" value="1"/>
</dbReference>
<evidence type="ECO:0000259" key="1">
    <source>
        <dbReference type="Pfam" id="PF07435"/>
    </source>
</evidence>
<dbReference type="RefSeq" id="WP_248267518.1">
    <property type="nucleotide sequence ID" value="NZ_CP096034.1"/>
</dbReference>
<sequence>MRREYIKSVILTTLVIVSLVLSYSLWSYQPTYDVLQNQDYVQKVSIGAKRDFKDIVIPNLLVVHESNKNYETTKQSNISPIYRSLQKSEITNFENLTNKTSEVAYQSITKGKNKLEIIFPTVVPVETLGKVLNLDAKRLQNVLFDRIIINLSSKQDSSARIYFSNEAQKILYGATFDNSSIIASVDKIRDNYESFTESLRYKLDSGKIIYLPKKPIKLTTMEFLTTDIDVDKLKDAIFSDPSNVRKESTDSGDTFTDGTRLMSVSPLNRSISFVNPTTPENNNNQSPNLLVQRSVDFINAHGGWTDGYILSGVKPENNEVSFRLFVNNLPVYNNSTITTSWGVDDIETFKRPLYKFRIQVDKKESEMELMAGPQIMEIISNNKSINKSLIKDISLGYETIFDEDKSTINQPYYNRAIQLKPVWIINYDDTYKKIDQDLLSRTGVNIVGLE</sequence>
<dbReference type="EMBL" id="CP096034">
    <property type="protein sequence ID" value="UPM54347.1"/>
    <property type="molecule type" value="Genomic_DNA"/>
</dbReference>
<dbReference type="CDD" id="cd15787">
    <property type="entry name" value="YycH_N"/>
    <property type="match status" value="1"/>
</dbReference>
<name>A0ABY4JNR3_9BACI</name>
<accession>A0ABY4JNR3</accession>
<proteinExistence type="predicted"/>
<protein>
    <submittedName>
        <fullName evidence="2">Two-component system activity regulator YycH</fullName>
    </submittedName>
</protein>
<dbReference type="Gene3D" id="3.10.450.310">
    <property type="match status" value="1"/>
</dbReference>
<dbReference type="InterPro" id="IPR009996">
    <property type="entry name" value="YycH"/>
</dbReference>
<keyword evidence="3" id="KW-1185">Reference proteome</keyword>
<dbReference type="Proteomes" id="UP000830639">
    <property type="component" value="Chromosome"/>
</dbReference>
<dbReference type="Pfam" id="PF07435">
    <property type="entry name" value="YycH"/>
    <property type="match status" value="1"/>
</dbReference>
<reference evidence="2 3" key="1">
    <citation type="submission" date="2022-04" db="EMBL/GenBank/DDBJ databases">
        <title>Mechanism of arsenic methylation and mitigation arsenic toxicity by Bacillus sp. LH14 from an Arsenic-Contaminated Paddy Soil.</title>
        <authorList>
            <person name="Wang D."/>
        </authorList>
    </citation>
    <scope>NUCLEOTIDE SEQUENCE [LARGE SCALE GENOMIC DNA]</scope>
    <source>
        <strain evidence="2 3">LH14</strain>
    </source>
</reference>
<evidence type="ECO:0000313" key="3">
    <source>
        <dbReference type="Proteomes" id="UP000830639"/>
    </source>
</evidence>
<dbReference type="InterPro" id="IPR042274">
    <property type="entry name" value="YycH/YycI_2"/>
</dbReference>
<evidence type="ECO:0000313" key="2">
    <source>
        <dbReference type="EMBL" id="UPM54347.1"/>
    </source>
</evidence>
<feature type="domain" description="Regulatory protein YycH" evidence="1">
    <location>
        <begin position="4"/>
        <end position="438"/>
    </location>
</feature>
<organism evidence="2 3">
    <name type="scientific">Gottfriedia acidiceleris</name>
    <dbReference type="NCBI Taxonomy" id="371036"/>
    <lineage>
        <taxon>Bacteria</taxon>
        <taxon>Bacillati</taxon>
        <taxon>Bacillota</taxon>
        <taxon>Bacilli</taxon>
        <taxon>Bacillales</taxon>
        <taxon>Bacillaceae</taxon>
        <taxon>Gottfriedia</taxon>
    </lineage>
</organism>